<dbReference type="CDD" id="cd19438">
    <property type="entry name" value="lipocalin_Blc-like"/>
    <property type="match status" value="1"/>
</dbReference>
<dbReference type="InterPro" id="IPR000566">
    <property type="entry name" value="Lipocln_cytosolic_FA-bd_dom"/>
</dbReference>
<dbReference type="Pfam" id="PF08212">
    <property type="entry name" value="Lipocalin_2"/>
    <property type="match status" value="1"/>
</dbReference>
<sequence length="178" mass="20200">MRLRPLLLSSLLAFAPAAIAAEPVVAVERLDISRYAGQWHEIAHLPVSFQKKCSRDITAQYTLRDDGLIGVRNACVTHDGTQIEAQGVARRVPGHPARLQVRFAPDWLGWVPFVWADYWVLVLDPDYRWAVVGEPDRKYLWILSRSPRMSRVQLEQLKDEAVRMGYDLSDLVVAAPLD</sequence>
<evidence type="ECO:0000313" key="4">
    <source>
        <dbReference type="EMBL" id="GHH56229.1"/>
    </source>
</evidence>
<gene>
    <name evidence="4" type="primary">blc</name>
    <name evidence="4" type="ORF">GCM10009090_25790</name>
</gene>
<name>A0A919F9N4_9XANT</name>
<dbReference type="PANTHER" id="PTHR10612">
    <property type="entry name" value="APOLIPOPROTEIN D"/>
    <property type="match status" value="1"/>
</dbReference>
<dbReference type="GO" id="GO:0006950">
    <property type="term" value="P:response to stress"/>
    <property type="evidence" value="ECO:0007669"/>
    <property type="project" value="UniProtKB-ARBA"/>
</dbReference>
<dbReference type="GO" id="GO:0009279">
    <property type="term" value="C:cell outer membrane"/>
    <property type="evidence" value="ECO:0007669"/>
    <property type="project" value="UniProtKB-SubCell"/>
</dbReference>
<comment type="subunit">
    <text evidence="2">Homodimer.</text>
</comment>
<keyword evidence="2" id="KW-0446">Lipid-binding</keyword>
<dbReference type="PROSITE" id="PS00213">
    <property type="entry name" value="LIPOCALIN"/>
    <property type="match status" value="1"/>
</dbReference>
<feature type="signal peptide" evidence="2">
    <location>
        <begin position="1"/>
        <end position="20"/>
    </location>
</feature>
<dbReference type="RefSeq" id="WP_434027712.1">
    <property type="nucleotide sequence ID" value="NZ_BNBA01000020.1"/>
</dbReference>
<dbReference type="InterPro" id="IPR047202">
    <property type="entry name" value="Lipocalin_Blc-like_dom"/>
</dbReference>
<evidence type="ECO:0000256" key="1">
    <source>
        <dbReference type="ARBA" id="ARBA00006889"/>
    </source>
</evidence>
<feature type="chain" id="PRO_5038205123" description="Outer membrane lipoprotein Blc" evidence="2">
    <location>
        <begin position="21"/>
        <end position="178"/>
    </location>
</feature>
<dbReference type="InterPro" id="IPR022272">
    <property type="entry name" value="Lipocalin_CS"/>
</dbReference>
<dbReference type="InterPro" id="IPR002446">
    <property type="entry name" value="Lipocalin_bac"/>
</dbReference>
<dbReference type="GO" id="GO:0008289">
    <property type="term" value="F:lipid binding"/>
    <property type="evidence" value="ECO:0007669"/>
    <property type="project" value="UniProtKB-UniRule"/>
</dbReference>
<dbReference type="SUPFAM" id="SSF50814">
    <property type="entry name" value="Lipocalins"/>
    <property type="match status" value="1"/>
</dbReference>
<dbReference type="PRINTS" id="PR01171">
    <property type="entry name" value="BCTLIPOCALIN"/>
</dbReference>
<dbReference type="PIRSF" id="PIRSF036893">
    <property type="entry name" value="Lipocalin_ApoD"/>
    <property type="match status" value="1"/>
</dbReference>
<comment type="similarity">
    <text evidence="1 2">Belongs to the calycin superfamily. Lipocalin family.</text>
</comment>
<reference evidence="4" key="1">
    <citation type="journal article" date="2014" name="Int. J. Syst. Evol. Microbiol.">
        <title>Complete genome sequence of Corynebacterium casei LMG S-19264T (=DSM 44701T), isolated from a smear-ripened cheese.</title>
        <authorList>
            <consortium name="US DOE Joint Genome Institute (JGI-PGF)"/>
            <person name="Walter F."/>
            <person name="Albersmeier A."/>
            <person name="Kalinowski J."/>
            <person name="Ruckert C."/>
        </authorList>
    </citation>
    <scope>NUCLEOTIDE SEQUENCE</scope>
    <source>
        <strain evidence="4">JCM 13306</strain>
    </source>
</reference>
<reference evidence="4" key="2">
    <citation type="submission" date="2020-09" db="EMBL/GenBank/DDBJ databases">
        <authorList>
            <person name="Sun Q."/>
            <person name="Ohkuma M."/>
        </authorList>
    </citation>
    <scope>NUCLEOTIDE SEQUENCE</scope>
    <source>
        <strain evidence="4">JCM 13306</strain>
    </source>
</reference>
<evidence type="ECO:0000259" key="3">
    <source>
        <dbReference type="Pfam" id="PF08212"/>
    </source>
</evidence>
<dbReference type="PANTHER" id="PTHR10612:SF34">
    <property type="entry name" value="APOLIPOPROTEIN D"/>
    <property type="match status" value="1"/>
</dbReference>
<comment type="caution">
    <text evidence="4">The sequence shown here is derived from an EMBL/GenBank/DDBJ whole genome shotgun (WGS) entry which is preliminary data.</text>
</comment>
<comment type="function">
    <text evidence="2">Involved in the storage or transport of lipids necessary for membrane maintenance under stressful conditions. Displays a binding preference for lysophospholipids.</text>
</comment>
<organism evidence="4 5">
    <name type="scientific">Xanthomonas boreopolis</name>
    <dbReference type="NCBI Taxonomy" id="86183"/>
    <lineage>
        <taxon>Bacteria</taxon>
        <taxon>Pseudomonadati</taxon>
        <taxon>Pseudomonadota</taxon>
        <taxon>Gammaproteobacteria</taxon>
        <taxon>Lysobacterales</taxon>
        <taxon>Lysobacteraceae</taxon>
        <taxon>Xanthomonas</taxon>
    </lineage>
</organism>
<evidence type="ECO:0000313" key="5">
    <source>
        <dbReference type="Proteomes" id="UP000623958"/>
    </source>
</evidence>
<dbReference type="InterPro" id="IPR012674">
    <property type="entry name" value="Calycin"/>
</dbReference>
<proteinExistence type="inferred from homology"/>
<dbReference type="Gene3D" id="2.40.128.20">
    <property type="match status" value="1"/>
</dbReference>
<dbReference type="EMBL" id="BNBA01000020">
    <property type="protein sequence ID" value="GHH56229.1"/>
    <property type="molecule type" value="Genomic_DNA"/>
</dbReference>
<evidence type="ECO:0000256" key="2">
    <source>
        <dbReference type="PIRNR" id="PIRNR036893"/>
    </source>
</evidence>
<accession>A0A919F9N4</accession>
<dbReference type="InterPro" id="IPR022271">
    <property type="entry name" value="Lipocalin_ApoD"/>
</dbReference>
<dbReference type="Proteomes" id="UP000623958">
    <property type="component" value="Unassembled WGS sequence"/>
</dbReference>
<feature type="domain" description="Lipocalin/cytosolic fatty-acid binding" evidence="3">
    <location>
        <begin position="30"/>
        <end position="174"/>
    </location>
</feature>
<keyword evidence="2" id="KW-0472">Membrane</keyword>
<protein>
    <recommendedName>
        <fullName evidence="2">Outer membrane lipoprotein Blc</fullName>
    </recommendedName>
</protein>
<keyword evidence="5" id="KW-1185">Reference proteome</keyword>
<keyword evidence="2" id="KW-0449">Lipoprotein</keyword>
<keyword evidence="2" id="KW-0732">Signal</keyword>
<keyword evidence="2" id="KW-0998">Cell outer membrane</keyword>
<dbReference type="AlphaFoldDB" id="A0A919F9N4"/>
<comment type="subcellular location">
    <subcellularLocation>
        <location evidence="2">Cell outer membrane</location>
    </subcellularLocation>
</comment>